<dbReference type="Proteomes" id="UP001148312">
    <property type="component" value="Unassembled WGS sequence"/>
</dbReference>
<dbReference type="PANTHER" id="PTHR47260:SF6">
    <property type="entry name" value="THIOESTERASE DOMAIN-CONTAINING PROTEIN"/>
    <property type="match status" value="1"/>
</dbReference>
<dbReference type="AlphaFoldDB" id="A0A9W9WR72"/>
<dbReference type="SUPFAM" id="SSF54637">
    <property type="entry name" value="Thioesterase/thiol ester dehydrase-isomerase"/>
    <property type="match status" value="1"/>
</dbReference>
<feature type="domain" description="Thioesterase" evidence="1">
    <location>
        <begin position="128"/>
        <end position="178"/>
    </location>
</feature>
<dbReference type="EMBL" id="JAPWDQ010000013">
    <property type="protein sequence ID" value="KAJ5472016.1"/>
    <property type="molecule type" value="Genomic_DNA"/>
</dbReference>
<dbReference type="InterPro" id="IPR052061">
    <property type="entry name" value="PTE-AB_protein"/>
</dbReference>
<protein>
    <recommendedName>
        <fullName evidence="1">Thioesterase domain-containing protein</fullName>
    </recommendedName>
</protein>
<evidence type="ECO:0000313" key="2">
    <source>
        <dbReference type="EMBL" id="KAJ5472016.1"/>
    </source>
</evidence>
<proteinExistence type="predicted"/>
<accession>A0A9W9WR72</accession>
<dbReference type="Pfam" id="PF03061">
    <property type="entry name" value="4HBT"/>
    <property type="match status" value="1"/>
</dbReference>
<dbReference type="PANTHER" id="PTHR47260">
    <property type="entry name" value="UPF0644 PROTEIN PB2B4.06"/>
    <property type="match status" value="1"/>
</dbReference>
<dbReference type="InterPro" id="IPR029069">
    <property type="entry name" value="HotDog_dom_sf"/>
</dbReference>
<evidence type="ECO:0000313" key="3">
    <source>
        <dbReference type="Proteomes" id="UP001148312"/>
    </source>
</evidence>
<comment type="caution">
    <text evidence="2">The sequence shown here is derived from an EMBL/GenBank/DDBJ whole genome shotgun (WGS) entry which is preliminary data.</text>
</comment>
<gene>
    <name evidence="2" type="ORF">N7539_008585</name>
</gene>
<organism evidence="2 3">
    <name type="scientific">Penicillium diatomitis</name>
    <dbReference type="NCBI Taxonomy" id="2819901"/>
    <lineage>
        <taxon>Eukaryota</taxon>
        <taxon>Fungi</taxon>
        <taxon>Dikarya</taxon>
        <taxon>Ascomycota</taxon>
        <taxon>Pezizomycotina</taxon>
        <taxon>Eurotiomycetes</taxon>
        <taxon>Eurotiomycetidae</taxon>
        <taxon>Eurotiales</taxon>
        <taxon>Aspergillaceae</taxon>
        <taxon>Penicillium</taxon>
    </lineage>
</organism>
<evidence type="ECO:0000259" key="1">
    <source>
        <dbReference type="Pfam" id="PF03061"/>
    </source>
</evidence>
<sequence>MSSLLRMTGVLSHSSLIRTSGKGICLARRSACLIVYPVARSRSRSGVIIHKPIRDVCSSSTPSSSQTKPLDSGHLYGELLAGYRPDFSDIDGSRHATVHLDLNAKQRICYYPRKVHGGYQAFLLDQLFADCCNPAVTASLTVDYKKPIHPDATLILRAWPVKAEGRKIYMEGSIKMADPVSGEMVVAARATAVFVFGKSKRSVD</sequence>
<dbReference type="RefSeq" id="XP_056786562.1">
    <property type="nucleotide sequence ID" value="XM_056938180.1"/>
</dbReference>
<keyword evidence="3" id="KW-1185">Reference proteome</keyword>
<dbReference type="Gene3D" id="3.10.129.10">
    <property type="entry name" value="Hotdog Thioesterase"/>
    <property type="match status" value="1"/>
</dbReference>
<dbReference type="GeneID" id="81628430"/>
<reference evidence="2" key="1">
    <citation type="submission" date="2022-12" db="EMBL/GenBank/DDBJ databases">
        <authorList>
            <person name="Petersen C."/>
        </authorList>
    </citation>
    <scope>NUCLEOTIDE SEQUENCE</scope>
    <source>
        <strain evidence="2">IBT 30728</strain>
    </source>
</reference>
<dbReference type="CDD" id="cd03443">
    <property type="entry name" value="PaaI_thioesterase"/>
    <property type="match status" value="1"/>
</dbReference>
<name>A0A9W9WR72_9EURO</name>
<dbReference type="InterPro" id="IPR006683">
    <property type="entry name" value="Thioestr_dom"/>
</dbReference>
<reference evidence="2" key="2">
    <citation type="journal article" date="2023" name="IMA Fungus">
        <title>Comparative genomic study of the Penicillium genus elucidates a diverse pangenome and 15 lateral gene transfer events.</title>
        <authorList>
            <person name="Petersen C."/>
            <person name="Sorensen T."/>
            <person name="Nielsen M.R."/>
            <person name="Sondergaard T.E."/>
            <person name="Sorensen J.L."/>
            <person name="Fitzpatrick D.A."/>
            <person name="Frisvad J.C."/>
            <person name="Nielsen K.L."/>
        </authorList>
    </citation>
    <scope>NUCLEOTIDE SEQUENCE</scope>
    <source>
        <strain evidence="2">IBT 30728</strain>
    </source>
</reference>